<dbReference type="Proteomes" id="UP001267710">
    <property type="component" value="Unassembled WGS sequence"/>
</dbReference>
<evidence type="ECO:0000313" key="1">
    <source>
        <dbReference type="EMBL" id="MDR6216226.1"/>
    </source>
</evidence>
<evidence type="ECO:0000313" key="2">
    <source>
        <dbReference type="Proteomes" id="UP001267710"/>
    </source>
</evidence>
<gene>
    <name evidence="1" type="ORF">QE399_003915</name>
</gene>
<comment type="caution">
    <text evidence="1">The sequence shown here is derived from an EMBL/GenBank/DDBJ whole genome shotgun (WGS) entry which is preliminary data.</text>
</comment>
<reference evidence="1 2" key="1">
    <citation type="submission" date="2023-08" db="EMBL/GenBank/DDBJ databases">
        <title>Functional and genomic diversity of the sorghum phyllosphere microbiome.</title>
        <authorList>
            <person name="Shade A."/>
        </authorList>
    </citation>
    <scope>NUCLEOTIDE SEQUENCE [LARGE SCALE GENOMIC DNA]</scope>
    <source>
        <strain evidence="1 2">SORGH_AS_0335</strain>
    </source>
</reference>
<accession>A0ABU1IG76</accession>
<sequence length="70" mass="7698">MSITRSVELPNGHDVSVTLSRAGFGFQIEEIDLEIHPYRTIESPDGGPYRSEAEALRAAEEIATRALRLG</sequence>
<dbReference type="RefSeq" id="WP_309831477.1">
    <property type="nucleotide sequence ID" value="NZ_JAVIZX010000001.1"/>
</dbReference>
<proteinExistence type="predicted"/>
<name>A0ABU1IG76_9BURK</name>
<keyword evidence="2" id="KW-1185">Reference proteome</keyword>
<protein>
    <submittedName>
        <fullName evidence="1">Uncharacterized protein</fullName>
    </submittedName>
</protein>
<organism evidence="1 2">
    <name type="scientific">Paracidovorax wautersii</name>
    <dbReference type="NCBI Taxonomy" id="1177982"/>
    <lineage>
        <taxon>Bacteria</taxon>
        <taxon>Pseudomonadati</taxon>
        <taxon>Pseudomonadota</taxon>
        <taxon>Betaproteobacteria</taxon>
        <taxon>Burkholderiales</taxon>
        <taxon>Comamonadaceae</taxon>
        <taxon>Paracidovorax</taxon>
    </lineage>
</organism>
<dbReference type="EMBL" id="JAVIZX010000001">
    <property type="protein sequence ID" value="MDR6216226.1"/>
    <property type="molecule type" value="Genomic_DNA"/>
</dbReference>